<reference evidence="2" key="1">
    <citation type="submission" date="2021-03" db="EMBL/GenBank/DDBJ databases">
        <title>Acanthopleuribacteraceae sp. M133.</title>
        <authorList>
            <person name="Wang G."/>
        </authorList>
    </citation>
    <scope>NUCLEOTIDE SEQUENCE</scope>
    <source>
        <strain evidence="2">M133</strain>
    </source>
</reference>
<accession>A0A8A4TKM6</accession>
<gene>
    <name evidence="2" type="ORF">J3U87_33665</name>
</gene>
<dbReference type="EMBL" id="CP071793">
    <property type="protein sequence ID" value="QTD50559.1"/>
    <property type="molecule type" value="Genomic_DNA"/>
</dbReference>
<keyword evidence="1" id="KW-0732">Signal</keyword>
<proteinExistence type="predicted"/>
<dbReference type="KEGG" id="scor:J3U87_33665"/>
<dbReference type="Proteomes" id="UP000663929">
    <property type="component" value="Chromosome"/>
</dbReference>
<evidence type="ECO:0000256" key="1">
    <source>
        <dbReference type="SAM" id="SignalP"/>
    </source>
</evidence>
<dbReference type="InterPro" id="IPR017802">
    <property type="entry name" value="VWFA-rel_acidobac-type"/>
</dbReference>
<evidence type="ECO:0000313" key="2">
    <source>
        <dbReference type="EMBL" id="QTD50559.1"/>
    </source>
</evidence>
<evidence type="ECO:0000313" key="3">
    <source>
        <dbReference type="Proteomes" id="UP000663929"/>
    </source>
</evidence>
<keyword evidence="3" id="KW-1185">Reference proteome</keyword>
<feature type="chain" id="PRO_5035233031" evidence="1">
    <location>
        <begin position="21"/>
        <end position="727"/>
    </location>
</feature>
<name>A0A8A4TKM6_SULCO</name>
<dbReference type="AlphaFoldDB" id="A0A8A4TKM6"/>
<feature type="signal peptide" evidence="1">
    <location>
        <begin position="1"/>
        <end position="20"/>
    </location>
</feature>
<dbReference type="NCBIfam" id="TIGR03436">
    <property type="entry name" value="acidobact_VWFA"/>
    <property type="match status" value="1"/>
</dbReference>
<sequence length="727" mass="81487">MRFWPLVPLCLSLCLGWSLASEPVQENLRVVFRDVRVHVTDRDGKPIKGLSAEDFKVVEDGKGHRVAFFEEVDLNVTQPTGTVYHDDGLVEDKDPDAPKQEGLTGERIMVLVIDSSNMTVDVFPEFIKVVHDFIDNAVKPGDFVKVVQLEDGLMPLSRFTTEKSRMHEAVDRAQHKGALYHKLAQVEDQVIGEYSRYLSPNNARLSLVMDEGGRGVAEERSKINTDQGRRLQHLEYTVRQKHVVKSKYFQTYVNGLEHLAHVLRPMSGNKSIYLFTGGQYVLSTSLIDPTKPLAETLSDSLNAANTTLYSLIYIPQRAIGQSVRESQSIRVEGLTNPLRKLGSKFQPIEGTVLEDTQALTSGPFHTSENTGGIMVAAHALGGFAKASQKFQERVNHYYRLGYTVEVPKKTTRVKVSLAGGRSGAKLTYGDRFRPLKSYLEMNHHERAVDFESSILFSQSRRNDLNAEIGYVGFPKPEGPGALVPIFLQLPVDRVPENGFELGFVTLNERRERVDLVTSVVKPKVQGKQVLFYDVLLPPEMPRFVRAKIIDLDNGQESILEMPCSSPDSSGESLHISQMVFYGAPDSEMVPLNHIRFANLPEDQRQAQAGQRKMMDPLAMEKYLFKPAMTSVLPRANEYYLFFQLRHLNEPVQNYQVNYQVMRGGEPVEVQFQVTDAYQPQTLGNAYHFVGTLAGPQLTPGAYELTLTVSGSEQSSQASLKRSFTIGD</sequence>
<organism evidence="2 3">
    <name type="scientific">Sulfidibacter corallicola</name>
    <dbReference type="NCBI Taxonomy" id="2818388"/>
    <lineage>
        <taxon>Bacteria</taxon>
        <taxon>Pseudomonadati</taxon>
        <taxon>Acidobacteriota</taxon>
        <taxon>Holophagae</taxon>
        <taxon>Acanthopleuribacterales</taxon>
        <taxon>Acanthopleuribacteraceae</taxon>
        <taxon>Sulfidibacter</taxon>
    </lineage>
</organism>
<dbReference type="RefSeq" id="WP_237380378.1">
    <property type="nucleotide sequence ID" value="NZ_CP071793.1"/>
</dbReference>
<protein>
    <submittedName>
        <fullName evidence="2">VWA domain-containing protein</fullName>
    </submittedName>
</protein>